<organism evidence="14 15">
    <name type="scientific">Thermodesulfovibrio aggregans</name>
    <dbReference type="NCBI Taxonomy" id="86166"/>
    <lineage>
        <taxon>Bacteria</taxon>
        <taxon>Pseudomonadati</taxon>
        <taxon>Nitrospirota</taxon>
        <taxon>Thermodesulfovibrionia</taxon>
        <taxon>Thermodesulfovibrionales</taxon>
        <taxon>Thermodesulfovibrionaceae</taxon>
        <taxon>Thermodesulfovibrio</taxon>
    </lineage>
</organism>
<dbReference type="InterPro" id="IPR020904">
    <property type="entry name" value="Sc_DH/Rdtase_CS"/>
</dbReference>
<dbReference type="CDD" id="cd05333">
    <property type="entry name" value="BKR_SDR_c"/>
    <property type="match status" value="1"/>
</dbReference>
<dbReference type="PANTHER" id="PTHR42760">
    <property type="entry name" value="SHORT-CHAIN DEHYDROGENASES/REDUCTASES FAMILY MEMBER"/>
    <property type="match status" value="1"/>
</dbReference>
<accession>A0A0U9HNU5</accession>
<proteinExistence type="inferred from homology"/>
<comment type="catalytic activity">
    <reaction evidence="12">
        <text>a (3R)-hydroxyacyl-[ACP] + NADP(+) = a 3-oxoacyl-[ACP] + NADPH + H(+)</text>
        <dbReference type="Rhea" id="RHEA:17397"/>
        <dbReference type="Rhea" id="RHEA-COMP:9916"/>
        <dbReference type="Rhea" id="RHEA-COMP:9945"/>
        <dbReference type="ChEBI" id="CHEBI:15378"/>
        <dbReference type="ChEBI" id="CHEBI:57783"/>
        <dbReference type="ChEBI" id="CHEBI:58349"/>
        <dbReference type="ChEBI" id="CHEBI:78776"/>
        <dbReference type="ChEBI" id="CHEBI:78827"/>
        <dbReference type="EC" id="1.1.1.100"/>
    </reaction>
</comment>
<dbReference type="InterPro" id="IPR002347">
    <property type="entry name" value="SDR_fam"/>
</dbReference>
<evidence type="ECO:0000256" key="4">
    <source>
        <dbReference type="ARBA" id="ARBA00022516"/>
    </source>
</evidence>
<dbReference type="STRING" id="86166.TAGGR_1952"/>
<comment type="function">
    <text evidence="12">Catalyzes the NADPH-dependent reduction of beta-ketoacyl-ACP substrates to beta-hydroxyacyl-ACP products, the first reductive step in the elongation cycle of fatty acid biosynthesis.</text>
</comment>
<name>A0A0U9HNU5_9BACT</name>
<dbReference type="PIRSF" id="PIRSF000126">
    <property type="entry name" value="11-beta-HSD1"/>
    <property type="match status" value="1"/>
</dbReference>
<feature type="active site" description="Proton acceptor" evidence="10">
    <location>
        <position position="153"/>
    </location>
</feature>
<dbReference type="PRINTS" id="PR00080">
    <property type="entry name" value="SDRFAMILY"/>
</dbReference>
<dbReference type="GO" id="GO:0030497">
    <property type="term" value="P:fatty acid elongation"/>
    <property type="evidence" value="ECO:0007669"/>
    <property type="project" value="TreeGrafter"/>
</dbReference>
<dbReference type="NCBIfam" id="TIGR01830">
    <property type="entry name" value="3oxo_ACP_reduc"/>
    <property type="match status" value="1"/>
</dbReference>
<dbReference type="EC" id="1.1.1.100" evidence="3 12"/>
<comment type="similarity">
    <text evidence="2 12">Belongs to the short-chain dehydrogenases/reductases (SDR) family.</text>
</comment>
<dbReference type="AlphaFoldDB" id="A0A0U9HNU5"/>
<dbReference type="FunFam" id="3.40.50.720:FF:000037">
    <property type="entry name" value="3-oxoacyl-[acyl-carrier-protein] reductase FabG"/>
    <property type="match status" value="1"/>
</dbReference>
<dbReference type="NCBIfam" id="NF004199">
    <property type="entry name" value="PRK05653.1-4"/>
    <property type="match status" value="1"/>
</dbReference>
<sequence length="245" mass="26636">MKGQTAIITGSSRGIGRTTAEEFAKKGVNVVIVDINSENAEKAAEEIKSLYGVETLGIKADVSNSEDVKRLFDESVKKFSKIEILVNNAGITKDNLLIRMKDEEWDAVLNINLKGAFLCCREAVKIMSKNKYGRIINIASVVAFIGNPGQVNYSASKAGLVALTKTLAKEYASRGITVNAVAPGFIQTAMTEQLPEKVKEEMLRMIPLQRFGTTQDVANAIIFLALPESGYITGQVIHVNGGMYM</sequence>
<evidence type="ECO:0000256" key="7">
    <source>
        <dbReference type="ARBA" id="ARBA00023002"/>
    </source>
</evidence>
<dbReference type="InterPro" id="IPR036291">
    <property type="entry name" value="NAD(P)-bd_dom_sf"/>
</dbReference>
<evidence type="ECO:0000256" key="11">
    <source>
        <dbReference type="PIRSR" id="PIRSR611284-2"/>
    </source>
</evidence>
<evidence type="ECO:0000256" key="9">
    <source>
        <dbReference type="ARBA" id="ARBA00023160"/>
    </source>
</evidence>
<keyword evidence="7 12" id="KW-0560">Oxidoreductase</keyword>
<dbReference type="SMART" id="SM00822">
    <property type="entry name" value="PKS_KR"/>
    <property type="match status" value="1"/>
</dbReference>
<dbReference type="InterPro" id="IPR011284">
    <property type="entry name" value="3oxo_ACP_reduc"/>
</dbReference>
<feature type="domain" description="Ketoreductase" evidence="13">
    <location>
        <begin position="4"/>
        <end position="184"/>
    </location>
</feature>
<dbReference type="PRINTS" id="PR00081">
    <property type="entry name" value="GDHRDH"/>
</dbReference>
<evidence type="ECO:0000256" key="6">
    <source>
        <dbReference type="ARBA" id="ARBA00022857"/>
    </source>
</evidence>
<dbReference type="UniPathway" id="UPA00094"/>
<dbReference type="RefSeq" id="WP_059176191.1">
    <property type="nucleotide sequence ID" value="NZ_BCNO01000001.1"/>
</dbReference>
<evidence type="ECO:0000256" key="5">
    <source>
        <dbReference type="ARBA" id="ARBA00022832"/>
    </source>
</evidence>
<dbReference type="Pfam" id="PF13561">
    <property type="entry name" value="adh_short_C2"/>
    <property type="match status" value="1"/>
</dbReference>
<keyword evidence="15" id="KW-1185">Reference proteome</keyword>
<evidence type="ECO:0000313" key="14">
    <source>
        <dbReference type="EMBL" id="GAQ94766.1"/>
    </source>
</evidence>
<keyword evidence="5 12" id="KW-0276">Fatty acid metabolism</keyword>
<feature type="binding site" evidence="11">
    <location>
        <position position="186"/>
    </location>
    <ligand>
        <name>NADP(+)</name>
        <dbReference type="ChEBI" id="CHEBI:58349"/>
    </ligand>
</feature>
<evidence type="ECO:0000256" key="1">
    <source>
        <dbReference type="ARBA" id="ARBA00005194"/>
    </source>
</evidence>
<comment type="pathway">
    <text evidence="1 12">Lipid metabolism; fatty acid biosynthesis.</text>
</comment>
<dbReference type="OrthoDB" id="9803333at2"/>
<evidence type="ECO:0000256" key="10">
    <source>
        <dbReference type="PIRSR" id="PIRSR611284-1"/>
    </source>
</evidence>
<protein>
    <recommendedName>
        <fullName evidence="3 12">3-oxoacyl-[acyl-carrier-protein] reductase</fullName>
        <ecNumber evidence="3 12">1.1.1.100</ecNumber>
    </recommendedName>
</protein>
<feature type="binding site" evidence="11">
    <location>
        <position position="88"/>
    </location>
    <ligand>
        <name>NADP(+)</name>
        <dbReference type="ChEBI" id="CHEBI:58349"/>
    </ligand>
</feature>
<reference evidence="15" key="1">
    <citation type="submission" date="2016-01" db="EMBL/GenBank/DDBJ databases">
        <title>Draft genome sequence of Thermodesulfovibrio aggregans strain TGE-P1.</title>
        <authorList>
            <person name="Sekiguchi Y."/>
            <person name="Ohashi A."/>
            <person name="Matsuura N."/>
            <person name="Tourlousse M.D."/>
        </authorList>
    </citation>
    <scope>NUCLEOTIDE SEQUENCE [LARGE SCALE GENOMIC DNA]</scope>
    <source>
        <strain evidence="15">TGE-P1</strain>
    </source>
</reference>
<keyword evidence="4 12" id="KW-0444">Lipid biosynthesis</keyword>
<evidence type="ECO:0000256" key="3">
    <source>
        <dbReference type="ARBA" id="ARBA00012948"/>
    </source>
</evidence>
<keyword evidence="6 11" id="KW-0521">NADP</keyword>
<feature type="binding site" evidence="11">
    <location>
        <begin position="10"/>
        <end position="13"/>
    </location>
    <ligand>
        <name>NADP(+)</name>
        <dbReference type="ChEBI" id="CHEBI:58349"/>
    </ligand>
</feature>
<evidence type="ECO:0000259" key="13">
    <source>
        <dbReference type="SMART" id="SM00822"/>
    </source>
</evidence>
<dbReference type="GO" id="GO:0051287">
    <property type="term" value="F:NAD binding"/>
    <property type="evidence" value="ECO:0007669"/>
    <property type="project" value="UniProtKB-UniRule"/>
</dbReference>
<evidence type="ECO:0000256" key="8">
    <source>
        <dbReference type="ARBA" id="ARBA00023098"/>
    </source>
</evidence>
<dbReference type="PROSITE" id="PS00061">
    <property type="entry name" value="ADH_SHORT"/>
    <property type="match status" value="1"/>
</dbReference>
<keyword evidence="8 12" id="KW-0443">Lipid metabolism</keyword>
<evidence type="ECO:0000256" key="12">
    <source>
        <dbReference type="RuleBase" id="RU366074"/>
    </source>
</evidence>
<dbReference type="GO" id="GO:0004316">
    <property type="term" value="F:3-oxoacyl-[acyl-carrier-protein] reductase (NADPH) activity"/>
    <property type="evidence" value="ECO:0007669"/>
    <property type="project" value="UniProtKB-UniRule"/>
</dbReference>
<dbReference type="Gene3D" id="3.40.50.720">
    <property type="entry name" value="NAD(P)-binding Rossmann-like Domain"/>
    <property type="match status" value="1"/>
</dbReference>
<dbReference type="InterPro" id="IPR057326">
    <property type="entry name" value="KR_dom"/>
</dbReference>
<evidence type="ECO:0000313" key="15">
    <source>
        <dbReference type="Proteomes" id="UP000054976"/>
    </source>
</evidence>
<dbReference type="NCBIfam" id="NF005559">
    <property type="entry name" value="PRK07231.1"/>
    <property type="match status" value="1"/>
</dbReference>
<dbReference type="EMBL" id="BCNO01000001">
    <property type="protein sequence ID" value="GAQ94766.1"/>
    <property type="molecule type" value="Genomic_DNA"/>
</dbReference>
<dbReference type="NCBIfam" id="NF004198">
    <property type="entry name" value="PRK05653.1-3"/>
    <property type="match status" value="1"/>
</dbReference>
<dbReference type="SUPFAM" id="SSF51735">
    <property type="entry name" value="NAD(P)-binding Rossmann-fold domains"/>
    <property type="match status" value="1"/>
</dbReference>
<dbReference type="PANTHER" id="PTHR42760:SF40">
    <property type="entry name" value="3-OXOACYL-[ACYL-CARRIER-PROTEIN] REDUCTASE, CHLOROPLASTIC"/>
    <property type="match status" value="1"/>
</dbReference>
<dbReference type="NCBIfam" id="NF009466">
    <property type="entry name" value="PRK12826.1-2"/>
    <property type="match status" value="1"/>
</dbReference>
<feature type="binding site" evidence="11">
    <location>
        <begin position="153"/>
        <end position="157"/>
    </location>
    <ligand>
        <name>NADP(+)</name>
        <dbReference type="ChEBI" id="CHEBI:58349"/>
    </ligand>
</feature>
<comment type="subunit">
    <text evidence="12">Homotetramer.</text>
</comment>
<comment type="caution">
    <text evidence="14">The sequence shown here is derived from an EMBL/GenBank/DDBJ whole genome shotgun (WGS) entry which is preliminary data.</text>
</comment>
<gene>
    <name evidence="14" type="ORF">TAGGR_1952</name>
</gene>
<evidence type="ECO:0000256" key="2">
    <source>
        <dbReference type="ARBA" id="ARBA00006484"/>
    </source>
</evidence>
<dbReference type="Proteomes" id="UP000054976">
    <property type="component" value="Unassembled WGS sequence"/>
</dbReference>
<keyword evidence="9 12" id="KW-0275">Fatty acid biosynthesis</keyword>